<dbReference type="SFLD" id="SFLDG01082">
    <property type="entry name" value="B12-binding_domain_containing"/>
    <property type="match status" value="1"/>
</dbReference>
<evidence type="ECO:0000313" key="11">
    <source>
        <dbReference type="EMBL" id="MBC8529093.1"/>
    </source>
</evidence>
<dbReference type="SUPFAM" id="SSF102114">
    <property type="entry name" value="Radical SAM enzymes"/>
    <property type="match status" value="1"/>
</dbReference>
<dbReference type="Pfam" id="PF06969">
    <property type="entry name" value="HemN_C"/>
    <property type="match status" value="1"/>
</dbReference>
<comment type="function">
    <text evidence="9">Probably acts as a heme chaperone, transferring heme to an unknown acceptor. Binds one molecule of heme per monomer, possibly covalently. Binds 1 [4Fe-4S] cluster. The cluster is coordinated with 3 cysteines and an exchangeable S-adenosyl-L-methionine.</text>
</comment>
<dbReference type="InterPro" id="IPR004559">
    <property type="entry name" value="HemW-like"/>
</dbReference>
<evidence type="ECO:0000256" key="1">
    <source>
        <dbReference type="ARBA" id="ARBA00006100"/>
    </source>
</evidence>
<evidence type="ECO:0000256" key="6">
    <source>
        <dbReference type="ARBA" id="ARBA00023004"/>
    </source>
</evidence>
<keyword evidence="6 9" id="KW-0408">Iron</keyword>
<keyword evidence="7 9" id="KW-0411">Iron-sulfur</keyword>
<keyword evidence="4 9" id="KW-0949">S-adenosyl-L-methionine</keyword>
<evidence type="ECO:0000256" key="3">
    <source>
        <dbReference type="ARBA" id="ARBA00022617"/>
    </source>
</evidence>
<dbReference type="InterPro" id="IPR058240">
    <property type="entry name" value="rSAM_sf"/>
</dbReference>
<evidence type="ECO:0000256" key="9">
    <source>
        <dbReference type="RuleBase" id="RU364116"/>
    </source>
</evidence>
<organism evidence="11 12">
    <name type="scientific">Luoshenia tenuis</name>
    <dbReference type="NCBI Taxonomy" id="2763654"/>
    <lineage>
        <taxon>Bacteria</taxon>
        <taxon>Bacillati</taxon>
        <taxon>Bacillota</taxon>
        <taxon>Clostridia</taxon>
        <taxon>Christensenellales</taxon>
        <taxon>Christensenellaceae</taxon>
        <taxon>Luoshenia</taxon>
    </lineage>
</organism>
<dbReference type="SFLD" id="SFLDS00029">
    <property type="entry name" value="Radical_SAM"/>
    <property type="match status" value="1"/>
</dbReference>
<protein>
    <recommendedName>
        <fullName evidence="2 9">Heme chaperone HemW</fullName>
    </recommendedName>
</protein>
<evidence type="ECO:0000256" key="7">
    <source>
        <dbReference type="ARBA" id="ARBA00023014"/>
    </source>
</evidence>
<keyword evidence="9" id="KW-0004">4Fe-4S</keyword>
<name>A0A926D0P9_9FIRM</name>
<comment type="subcellular location">
    <subcellularLocation>
        <location evidence="9">Cytoplasm</location>
    </subcellularLocation>
</comment>
<dbReference type="RefSeq" id="WP_249284981.1">
    <property type="nucleotide sequence ID" value="NZ_JACRSO010000002.1"/>
</dbReference>
<dbReference type="GO" id="GO:0004109">
    <property type="term" value="F:coproporphyrinogen oxidase activity"/>
    <property type="evidence" value="ECO:0007669"/>
    <property type="project" value="InterPro"/>
</dbReference>
<dbReference type="GO" id="GO:0006779">
    <property type="term" value="P:porphyrin-containing compound biosynthetic process"/>
    <property type="evidence" value="ECO:0007669"/>
    <property type="project" value="InterPro"/>
</dbReference>
<dbReference type="SFLD" id="SFLDF00562">
    <property type="entry name" value="HemN-like__clustered_with_heat"/>
    <property type="match status" value="1"/>
</dbReference>
<accession>A0A926D0P9</accession>
<dbReference type="SMART" id="SM00729">
    <property type="entry name" value="Elp3"/>
    <property type="match status" value="1"/>
</dbReference>
<proteinExistence type="inferred from homology"/>
<reference evidence="11" key="1">
    <citation type="submission" date="2020-08" db="EMBL/GenBank/DDBJ databases">
        <title>Genome public.</title>
        <authorList>
            <person name="Liu C."/>
            <person name="Sun Q."/>
        </authorList>
    </citation>
    <scope>NUCLEOTIDE SEQUENCE</scope>
    <source>
        <strain evidence="11">NSJ-44</strain>
    </source>
</reference>
<dbReference type="Pfam" id="PF04055">
    <property type="entry name" value="Radical_SAM"/>
    <property type="match status" value="1"/>
</dbReference>
<sequence>MAGIYIHIPFCKARCRYCDFTSYAGRAADMSAYLSALEKEIDRWAVRAQATAFETVFIGGGTPSILPLGAVTQLLSALRRRFALLKDAEITLEANPGTLTAEKLTEYRESGINRLSIGLQTADGGLLRALGRIHTYPVFEENYKLARAAGFSHINVDLMYGLPGQGLAQWRDTLERVTVLAPEHISAYSLILEEGTALYADVQAGRAAALPGEDAEDDMAKLARSLLASRGYSRYEISNFARPGQECRHNLNYWQNGDFIGLGCAAHGYFGGERYENTAELCEYIGRVQAGESPVAARSYPSGNDALFETLMMGLRMVRGVPLAALEGRYGATLPEKWKKLIHTYESGGLMRLENGRLALTERGLDVQNPLLVAFLQALDNNF</sequence>
<comment type="caution">
    <text evidence="11">The sequence shown here is derived from an EMBL/GenBank/DDBJ whole genome shotgun (WGS) entry which is preliminary data.</text>
</comment>
<evidence type="ECO:0000259" key="10">
    <source>
        <dbReference type="PROSITE" id="PS51918"/>
    </source>
</evidence>
<dbReference type="Proteomes" id="UP000654279">
    <property type="component" value="Unassembled WGS sequence"/>
</dbReference>
<dbReference type="CDD" id="cd01335">
    <property type="entry name" value="Radical_SAM"/>
    <property type="match status" value="1"/>
</dbReference>
<dbReference type="SFLD" id="SFLDG01065">
    <property type="entry name" value="anaerobic_coproporphyrinogen-I"/>
    <property type="match status" value="1"/>
</dbReference>
<keyword evidence="3 9" id="KW-0349">Heme</keyword>
<evidence type="ECO:0000256" key="8">
    <source>
        <dbReference type="ARBA" id="ARBA00023186"/>
    </source>
</evidence>
<dbReference type="InterPro" id="IPR010723">
    <property type="entry name" value="HemN_C"/>
</dbReference>
<keyword evidence="5 9" id="KW-0479">Metal-binding</keyword>
<dbReference type="PANTHER" id="PTHR13932:SF5">
    <property type="entry name" value="RADICAL S-ADENOSYL METHIONINE DOMAIN-CONTAINING PROTEIN 1, MITOCHONDRIAL"/>
    <property type="match status" value="1"/>
</dbReference>
<dbReference type="PANTHER" id="PTHR13932">
    <property type="entry name" value="COPROPORPHYRINIGEN III OXIDASE"/>
    <property type="match status" value="1"/>
</dbReference>
<dbReference type="EMBL" id="JACRSO010000002">
    <property type="protein sequence ID" value="MBC8529093.1"/>
    <property type="molecule type" value="Genomic_DNA"/>
</dbReference>
<dbReference type="GO" id="GO:0046872">
    <property type="term" value="F:metal ion binding"/>
    <property type="evidence" value="ECO:0007669"/>
    <property type="project" value="UniProtKB-UniRule"/>
</dbReference>
<dbReference type="GO" id="GO:0051539">
    <property type="term" value="F:4 iron, 4 sulfur cluster binding"/>
    <property type="evidence" value="ECO:0007669"/>
    <property type="project" value="UniProtKB-UniRule"/>
</dbReference>
<evidence type="ECO:0000313" key="12">
    <source>
        <dbReference type="Proteomes" id="UP000654279"/>
    </source>
</evidence>
<evidence type="ECO:0000256" key="2">
    <source>
        <dbReference type="ARBA" id="ARBA00017228"/>
    </source>
</evidence>
<keyword evidence="9" id="KW-0963">Cytoplasm</keyword>
<evidence type="ECO:0000256" key="4">
    <source>
        <dbReference type="ARBA" id="ARBA00022691"/>
    </source>
</evidence>
<dbReference type="InterPro" id="IPR007197">
    <property type="entry name" value="rSAM"/>
</dbReference>
<dbReference type="PROSITE" id="PS51918">
    <property type="entry name" value="RADICAL_SAM"/>
    <property type="match status" value="1"/>
</dbReference>
<dbReference type="SFLD" id="SFLDF00288">
    <property type="entry name" value="HemN-like__clustered_with_nucl"/>
    <property type="match status" value="1"/>
</dbReference>
<dbReference type="InterPro" id="IPR006638">
    <property type="entry name" value="Elp3/MiaA/NifB-like_rSAM"/>
</dbReference>
<keyword evidence="12" id="KW-1185">Reference proteome</keyword>
<dbReference type="InterPro" id="IPR013785">
    <property type="entry name" value="Aldolase_TIM"/>
</dbReference>
<dbReference type="InterPro" id="IPR034505">
    <property type="entry name" value="Coproporphyrinogen-III_oxidase"/>
</dbReference>
<gene>
    <name evidence="11" type="primary">hemW</name>
    <name evidence="11" type="ORF">H8699_06600</name>
</gene>
<dbReference type="NCBIfam" id="TIGR00539">
    <property type="entry name" value="hemN_rel"/>
    <property type="match status" value="1"/>
</dbReference>
<keyword evidence="8 9" id="KW-0143">Chaperone</keyword>
<dbReference type="AlphaFoldDB" id="A0A926D0P9"/>
<dbReference type="GO" id="GO:0005737">
    <property type="term" value="C:cytoplasm"/>
    <property type="evidence" value="ECO:0007669"/>
    <property type="project" value="UniProtKB-SubCell"/>
</dbReference>
<feature type="domain" description="Radical SAM core" evidence="10">
    <location>
        <begin position="1"/>
        <end position="236"/>
    </location>
</feature>
<comment type="similarity">
    <text evidence="1">Belongs to the anaerobic coproporphyrinogen-III oxidase family. HemW subfamily.</text>
</comment>
<dbReference type="Gene3D" id="3.20.20.70">
    <property type="entry name" value="Aldolase class I"/>
    <property type="match status" value="1"/>
</dbReference>
<evidence type="ECO:0000256" key="5">
    <source>
        <dbReference type="ARBA" id="ARBA00022723"/>
    </source>
</evidence>